<dbReference type="SUPFAM" id="SSF50998">
    <property type="entry name" value="Quinoprotein alcohol dehydrogenase-like"/>
    <property type="match status" value="1"/>
</dbReference>
<feature type="non-terminal residue" evidence="2">
    <location>
        <position position="1"/>
    </location>
</feature>
<dbReference type="InterPro" id="IPR011047">
    <property type="entry name" value="Quinoprotein_ADH-like_sf"/>
</dbReference>
<dbReference type="Gene3D" id="2.130.10.10">
    <property type="entry name" value="YVTN repeat-like/Quinoprotein amine dehydrogenase"/>
    <property type="match status" value="1"/>
</dbReference>
<name>A0A382BDW1_9ZZZZ</name>
<organism evidence="2">
    <name type="scientific">marine metagenome</name>
    <dbReference type="NCBI Taxonomy" id="408172"/>
    <lineage>
        <taxon>unclassified sequences</taxon>
        <taxon>metagenomes</taxon>
        <taxon>ecological metagenomes</taxon>
    </lineage>
</organism>
<dbReference type="InterPro" id="IPR015943">
    <property type="entry name" value="WD40/YVTN_repeat-like_dom_sf"/>
</dbReference>
<protein>
    <recommendedName>
        <fullName evidence="1">Pyrrolo-quinoline quinone repeat domain-containing protein</fullName>
    </recommendedName>
</protein>
<reference evidence="2" key="1">
    <citation type="submission" date="2018-05" db="EMBL/GenBank/DDBJ databases">
        <authorList>
            <person name="Lanie J.A."/>
            <person name="Ng W.-L."/>
            <person name="Kazmierczak K.M."/>
            <person name="Andrzejewski T.M."/>
            <person name="Davidsen T.M."/>
            <person name="Wayne K.J."/>
            <person name="Tettelin H."/>
            <person name="Glass J.I."/>
            <person name="Rusch D."/>
            <person name="Podicherti R."/>
            <person name="Tsui H.-C.T."/>
            <person name="Winkler M.E."/>
        </authorList>
    </citation>
    <scope>NUCLEOTIDE SEQUENCE</scope>
</reference>
<accession>A0A382BDW1</accession>
<dbReference type="EMBL" id="UINC01029310">
    <property type="protein sequence ID" value="SVB11809.1"/>
    <property type="molecule type" value="Genomic_DNA"/>
</dbReference>
<sequence>VKNRSILEKNRLPLLASVAIILVASTAHAADWPVWGGDGSRNMVSFEKVVTLDFDPGRMSEDEVVDMKTTKNVKWVAKLGSQAYGNVTVADGRVYAGTNNESPRDPAKKGDRGIVMCLDEKTGTLNWQFVIPKLGAGKVSDWEYIGVCSSPAVEGNRVYVVTNKCEVVCLDVEGFKNGNDGPFKDEAKYVKPKGGKDPLNEKIDADIIWKYDMRDELGVFPHNVTSSSAIIIGDLVICATSNG</sequence>
<evidence type="ECO:0000313" key="2">
    <source>
        <dbReference type="EMBL" id="SVB11809.1"/>
    </source>
</evidence>
<dbReference type="InterPro" id="IPR002372">
    <property type="entry name" value="PQQ_rpt_dom"/>
</dbReference>
<gene>
    <name evidence="2" type="ORF">METZ01_LOCUS164663</name>
</gene>
<feature type="non-terminal residue" evidence="2">
    <location>
        <position position="243"/>
    </location>
</feature>
<evidence type="ECO:0000259" key="1">
    <source>
        <dbReference type="Pfam" id="PF13360"/>
    </source>
</evidence>
<feature type="domain" description="Pyrrolo-quinoline quinone repeat" evidence="1">
    <location>
        <begin position="62"/>
        <end position="171"/>
    </location>
</feature>
<dbReference type="Pfam" id="PF13360">
    <property type="entry name" value="PQQ_2"/>
    <property type="match status" value="1"/>
</dbReference>
<dbReference type="PANTHER" id="PTHR34512">
    <property type="entry name" value="CELL SURFACE PROTEIN"/>
    <property type="match status" value="1"/>
</dbReference>
<proteinExistence type="predicted"/>
<dbReference type="AlphaFoldDB" id="A0A382BDW1"/>
<dbReference type="PANTHER" id="PTHR34512:SF30">
    <property type="entry name" value="OUTER MEMBRANE PROTEIN ASSEMBLY FACTOR BAMB"/>
    <property type="match status" value="1"/>
</dbReference>